<gene>
    <name evidence="2" type="ORF">DTL42_08875</name>
</gene>
<dbReference type="EMBL" id="QPEX01000011">
    <property type="protein sequence ID" value="RCS52922.1"/>
    <property type="molecule type" value="Genomic_DNA"/>
</dbReference>
<keyword evidence="1" id="KW-0812">Transmembrane</keyword>
<evidence type="ECO:0000313" key="2">
    <source>
        <dbReference type="EMBL" id="RCS52922.1"/>
    </source>
</evidence>
<name>A0A368KVL2_9BACT</name>
<accession>A0A368KVL2</accession>
<feature type="transmembrane region" description="Helical" evidence="1">
    <location>
        <begin position="110"/>
        <end position="125"/>
    </location>
</feature>
<evidence type="ECO:0000313" key="3">
    <source>
        <dbReference type="Proteomes" id="UP000253562"/>
    </source>
</evidence>
<feature type="transmembrane region" description="Helical" evidence="1">
    <location>
        <begin position="12"/>
        <end position="34"/>
    </location>
</feature>
<protein>
    <submittedName>
        <fullName evidence="2">Uncharacterized protein</fullName>
    </submittedName>
</protein>
<comment type="caution">
    <text evidence="2">The sequence shown here is derived from an EMBL/GenBank/DDBJ whole genome shotgun (WGS) entry which is preliminary data.</text>
</comment>
<dbReference type="AlphaFoldDB" id="A0A368KVL2"/>
<feature type="transmembrane region" description="Helical" evidence="1">
    <location>
        <begin position="86"/>
        <end position="104"/>
    </location>
</feature>
<dbReference type="Proteomes" id="UP000253562">
    <property type="component" value="Unassembled WGS sequence"/>
</dbReference>
<evidence type="ECO:0000256" key="1">
    <source>
        <dbReference type="SAM" id="Phobius"/>
    </source>
</evidence>
<keyword evidence="1" id="KW-1133">Transmembrane helix</keyword>
<proteinExistence type="predicted"/>
<sequence>MDESRSDQRLRFRIGDLFFVTGLVSYLCGLIAYGASDAGVRLVEFLEKATPPPIGIAALVIYTILLLASPFWLVLLVLSQKLIPRWLCIANASPVIILIVMLFLGEGKETLPVVIALSLGGLWLWRGS</sequence>
<organism evidence="2 3">
    <name type="scientific">Bremerella cremea</name>
    <dbReference type="NCBI Taxonomy" id="1031537"/>
    <lineage>
        <taxon>Bacteria</taxon>
        <taxon>Pseudomonadati</taxon>
        <taxon>Planctomycetota</taxon>
        <taxon>Planctomycetia</taxon>
        <taxon>Pirellulales</taxon>
        <taxon>Pirellulaceae</taxon>
        <taxon>Bremerella</taxon>
    </lineage>
</organism>
<reference evidence="2 3" key="1">
    <citation type="submission" date="2018-07" db="EMBL/GenBank/DDBJ databases">
        <title>Comparative genomes isolates from brazilian mangrove.</title>
        <authorList>
            <person name="De Araujo J.E."/>
            <person name="Taketani R.G."/>
            <person name="Silva M.C.P."/>
            <person name="Lourenco M.V."/>
            <person name="Oliveira V.M."/>
            <person name="Andreote F.D."/>
        </authorList>
    </citation>
    <scope>NUCLEOTIDE SEQUENCE [LARGE SCALE GENOMIC DNA]</scope>
    <source>
        <strain evidence="2 3">HEX PRIS-MGV</strain>
    </source>
</reference>
<keyword evidence="1" id="KW-0472">Membrane</keyword>
<feature type="transmembrane region" description="Helical" evidence="1">
    <location>
        <begin position="54"/>
        <end position="79"/>
    </location>
</feature>